<feature type="transmembrane region" description="Helical" evidence="7">
    <location>
        <begin position="687"/>
        <end position="707"/>
    </location>
</feature>
<evidence type="ECO:0000256" key="2">
    <source>
        <dbReference type="ARBA" id="ARBA00007779"/>
    </source>
</evidence>
<dbReference type="GeneID" id="63726580"/>
<feature type="transmembrane region" description="Helical" evidence="7">
    <location>
        <begin position="40"/>
        <end position="61"/>
    </location>
</feature>
<feature type="transmembrane region" description="Helical" evidence="7">
    <location>
        <begin position="484"/>
        <end position="503"/>
    </location>
</feature>
<evidence type="ECO:0000256" key="3">
    <source>
        <dbReference type="ARBA" id="ARBA00022448"/>
    </source>
</evidence>
<dbReference type="OrthoDB" id="1689567at2759"/>
<keyword evidence="3" id="KW-0813">Transport</keyword>
<feature type="domain" description="CSC1/OSCA1-like N-terminal transmembrane" evidence="9">
    <location>
        <begin position="40"/>
        <end position="195"/>
    </location>
</feature>
<dbReference type="AlphaFoldDB" id="A0A1L9P4F6"/>
<dbReference type="GO" id="GO:0005886">
    <property type="term" value="C:plasma membrane"/>
    <property type="evidence" value="ECO:0007669"/>
    <property type="project" value="TreeGrafter"/>
</dbReference>
<evidence type="ECO:0008006" key="13">
    <source>
        <dbReference type="Google" id="ProtNLM"/>
    </source>
</evidence>
<feature type="transmembrane region" description="Helical" evidence="7">
    <location>
        <begin position="524"/>
        <end position="548"/>
    </location>
</feature>
<feature type="transmembrane region" description="Helical" evidence="7">
    <location>
        <begin position="125"/>
        <end position="144"/>
    </location>
</feature>
<dbReference type="PANTHER" id="PTHR13018">
    <property type="entry name" value="PROBABLE MEMBRANE PROTEIN DUF221-RELATED"/>
    <property type="match status" value="1"/>
</dbReference>
<sequence>MSFTESAVAAMVTAVTFANNHTGDEGPPNPTDPVTGQRDLYTQLIISLGLGVSACLSFCLLRPKWTELYAARRRQHHTDLNLPELPDSFFGWVPVLYRITEEQVLQSAGLDAFVFLSFFRFAMRFLFTIFILSAVILLPIHYSYTGKLGVEDWDKYIDVGKDGKKPLITDPPYLWTYVVFTYLFSGIAIYMLLNETKKIIHIRQKYLGGQTSTTDRTIRLSGIPAEMGSEEKITEFIEGLHIGEVQSITLCRNWSSLDHLIEERFKVLRHLETAWVKYLGYKRARKSGDTLPLRHQEPVDSSFISEDDERMRLLLENGQDDAFNRVKTRPTVRLWYGPLKLRYRKVDAIDYYEEALRRLDEQIQIARQKEYPPTELAFVTMKSIAAAQMLVQAILDPHPMQLLARLAPAPADVVWGNTYLPRSRRMLQSWSITALICFLSVFWSVLLVPVGTLLKLETLHKVWPQLADLLARHPLATSLVQTGLPTLAFSLLTVAVPYLYNWLSSHQGMMSRGDVELSVISKSFFFSFFNLFVVFTVIGTVTNFYSFWERLRDSFKDAPTIARVIAGSLEGLAPFYYKFLILQGLGLFPFRLLEFGSVFMYPINFFMAKTPRDFAELSVPPTFSYGYSVPQSILVFIICVVYSVLPSSWLICFFGLMYFTIGNFICKYQLLYAMDHRQHSTGRAWPMICNRVLVGLTVFQMAMAGLVAARKAITPSLLIVPLIGATVWFSYFYTQSYEPLTKFIALKSIYRDTPNSGDISPSLSSTFSPPPAIDRDAFPVRLGGQVMPLKLKKYINPSLILPLDSAWLPGRNPVPGLQEEFEHYQDQNHNSV</sequence>
<name>A0A1L9P4F6_ASPVE</name>
<keyword evidence="4 7" id="KW-0812">Transmembrane</keyword>
<evidence type="ECO:0000259" key="10">
    <source>
        <dbReference type="Pfam" id="PF14703"/>
    </source>
</evidence>
<accession>A0A1L9P4F6</accession>
<feature type="transmembrane region" description="Helical" evidence="7">
    <location>
        <begin position="713"/>
        <end position="733"/>
    </location>
</feature>
<dbReference type="Proteomes" id="UP000184073">
    <property type="component" value="Unassembled WGS sequence"/>
</dbReference>
<keyword evidence="6 7" id="KW-0472">Membrane</keyword>
<feature type="transmembrane region" description="Helical" evidence="7">
    <location>
        <begin position="432"/>
        <end position="454"/>
    </location>
</feature>
<gene>
    <name evidence="11" type="ORF">ASPVEDRAFT_35777</name>
</gene>
<feature type="transmembrane region" description="Helical" evidence="7">
    <location>
        <begin position="633"/>
        <end position="666"/>
    </location>
</feature>
<dbReference type="Pfam" id="PF14703">
    <property type="entry name" value="PHM7_cyt"/>
    <property type="match status" value="1"/>
</dbReference>
<comment type="similarity">
    <text evidence="2">Belongs to the CSC1 (TC 1.A.17) family.</text>
</comment>
<evidence type="ECO:0000256" key="5">
    <source>
        <dbReference type="ARBA" id="ARBA00022989"/>
    </source>
</evidence>
<feature type="transmembrane region" description="Helical" evidence="7">
    <location>
        <begin position="174"/>
        <end position="193"/>
    </location>
</feature>
<protein>
    <recommendedName>
        <fullName evidence="13">CSC1/OSCA1-like 7TM region domain-containing protein</fullName>
    </recommendedName>
</protein>
<feature type="domain" description="CSC1/OSCA1-like cytosolic" evidence="10">
    <location>
        <begin position="215"/>
        <end position="417"/>
    </location>
</feature>
<evidence type="ECO:0000256" key="6">
    <source>
        <dbReference type="ARBA" id="ARBA00023136"/>
    </source>
</evidence>
<feature type="transmembrane region" description="Helical" evidence="7">
    <location>
        <begin position="560"/>
        <end position="580"/>
    </location>
</feature>
<evidence type="ECO:0000256" key="1">
    <source>
        <dbReference type="ARBA" id="ARBA00004141"/>
    </source>
</evidence>
<dbReference type="PANTHER" id="PTHR13018:SF5">
    <property type="entry name" value="RE44586P"/>
    <property type="match status" value="1"/>
</dbReference>
<evidence type="ECO:0000259" key="8">
    <source>
        <dbReference type="Pfam" id="PF02714"/>
    </source>
</evidence>
<dbReference type="InterPro" id="IPR045122">
    <property type="entry name" value="Csc1-like"/>
</dbReference>
<keyword evidence="5 7" id="KW-1133">Transmembrane helix</keyword>
<keyword evidence="12" id="KW-1185">Reference proteome</keyword>
<feature type="transmembrane region" description="Helical" evidence="7">
    <location>
        <begin position="592"/>
        <end position="608"/>
    </location>
</feature>
<dbReference type="InterPro" id="IPR032880">
    <property type="entry name" value="CSC1/OSCA1-like_N"/>
</dbReference>
<evidence type="ECO:0000256" key="7">
    <source>
        <dbReference type="SAM" id="Phobius"/>
    </source>
</evidence>
<dbReference type="RefSeq" id="XP_040662149.1">
    <property type="nucleotide sequence ID" value="XM_040811069.1"/>
</dbReference>
<feature type="domain" description="CSC1/OSCA1-like 7TM region" evidence="8">
    <location>
        <begin position="429"/>
        <end position="706"/>
    </location>
</feature>
<evidence type="ECO:0000259" key="9">
    <source>
        <dbReference type="Pfam" id="PF13967"/>
    </source>
</evidence>
<dbReference type="GO" id="GO:0005227">
    <property type="term" value="F:calcium-activated cation channel activity"/>
    <property type="evidence" value="ECO:0007669"/>
    <property type="project" value="InterPro"/>
</dbReference>
<evidence type="ECO:0000313" key="11">
    <source>
        <dbReference type="EMBL" id="OJI96386.1"/>
    </source>
</evidence>
<dbReference type="Pfam" id="PF13967">
    <property type="entry name" value="RSN1_TM"/>
    <property type="match status" value="1"/>
</dbReference>
<dbReference type="InterPro" id="IPR027815">
    <property type="entry name" value="CSC1/OSCA1-like_cyt"/>
</dbReference>
<dbReference type="Pfam" id="PF02714">
    <property type="entry name" value="RSN1_7TM"/>
    <property type="match status" value="1"/>
</dbReference>
<reference evidence="12" key="1">
    <citation type="journal article" date="2017" name="Genome Biol.">
        <title>Comparative genomics reveals high biological diversity and specific adaptations in the industrially and medically important fungal genus Aspergillus.</title>
        <authorList>
            <person name="de Vries R.P."/>
            <person name="Riley R."/>
            <person name="Wiebenga A."/>
            <person name="Aguilar-Osorio G."/>
            <person name="Amillis S."/>
            <person name="Uchima C.A."/>
            <person name="Anderluh G."/>
            <person name="Asadollahi M."/>
            <person name="Askin M."/>
            <person name="Barry K."/>
            <person name="Battaglia E."/>
            <person name="Bayram O."/>
            <person name="Benocci T."/>
            <person name="Braus-Stromeyer S.A."/>
            <person name="Caldana C."/>
            <person name="Canovas D."/>
            <person name="Cerqueira G.C."/>
            <person name="Chen F."/>
            <person name="Chen W."/>
            <person name="Choi C."/>
            <person name="Clum A."/>
            <person name="Dos Santos R.A."/>
            <person name="Damasio A.R."/>
            <person name="Diallinas G."/>
            <person name="Emri T."/>
            <person name="Fekete E."/>
            <person name="Flipphi M."/>
            <person name="Freyberg S."/>
            <person name="Gallo A."/>
            <person name="Gournas C."/>
            <person name="Habgood R."/>
            <person name="Hainaut M."/>
            <person name="Harispe M.L."/>
            <person name="Henrissat B."/>
            <person name="Hilden K.S."/>
            <person name="Hope R."/>
            <person name="Hossain A."/>
            <person name="Karabika E."/>
            <person name="Karaffa L."/>
            <person name="Karanyi Z."/>
            <person name="Krasevec N."/>
            <person name="Kuo A."/>
            <person name="Kusch H."/>
            <person name="LaButti K."/>
            <person name="Lagendijk E.L."/>
            <person name="Lapidus A."/>
            <person name="Levasseur A."/>
            <person name="Lindquist E."/>
            <person name="Lipzen A."/>
            <person name="Logrieco A.F."/>
            <person name="MacCabe A."/>
            <person name="Maekelae M.R."/>
            <person name="Malavazi I."/>
            <person name="Melin P."/>
            <person name="Meyer V."/>
            <person name="Mielnichuk N."/>
            <person name="Miskei M."/>
            <person name="Molnar A.P."/>
            <person name="Mule G."/>
            <person name="Ngan C.Y."/>
            <person name="Orejas M."/>
            <person name="Orosz E."/>
            <person name="Ouedraogo J.P."/>
            <person name="Overkamp K.M."/>
            <person name="Park H.-S."/>
            <person name="Perrone G."/>
            <person name="Piumi F."/>
            <person name="Punt P.J."/>
            <person name="Ram A.F."/>
            <person name="Ramon A."/>
            <person name="Rauscher S."/>
            <person name="Record E."/>
            <person name="Riano-Pachon D.M."/>
            <person name="Robert V."/>
            <person name="Roehrig J."/>
            <person name="Ruller R."/>
            <person name="Salamov A."/>
            <person name="Salih N.S."/>
            <person name="Samson R.A."/>
            <person name="Sandor E."/>
            <person name="Sanguinetti M."/>
            <person name="Schuetze T."/>
            <person name="Sepcic K."/>
            <person name="Shelest E."/>
            <person name="Sherlock G."/>
            <person name="Sophianopoulou V."/>
            <person name="Squina F.M."/>
            <person name="Sun H."/>
            <person name="Susca A."/>
            <person name="Todd R.B."/>
            <person name="Tsang A."/>
            <person name="Unkles S.E."/>
            <person name="van de Wiele N."/>
            <person name="van Rossen-Uffink D."/>
            <person name="Oliveira J.V."/>
            <person name="Vesth T.C."/>
            <person name="Visser J."/>
            <person name="Yu J.-H."/>
            <person name="Zhou M."/>
            <person name="Andersen M.R."/>
            <person name="Archer D.B."/>
            <person name="Baker S.E."/>
            <person name="Benoit I."/>
            <person name="Brakhage A.A."/>
            <person name="Braus G.H."/>
            <person name="Fischer R."/>
            <person name="Frisvad J.C."/>
            <person name="Goldman G.H."/>
            <person name="Houbraken J."/>
            <person name="Oakley B."/>
            <person name="Pocsi I."/>
            <person name="Scazzocchio C."/>
            <person name="Seiboth B."/>
            <person name="vanKuyk P.A."/>
            <person name="Wortman J."/>
            <person name="Dyer P.S."/>
            <person name="Grigoriev I.V."/>
        </authorList>
    </citation>
    <scope>NUCLEOTIDE SEQUENCE [LARGE SCALE GENOMIC DNA]</scope>
    <source>
        <strain evidence="12">CBS 583.65</strain>
    </source>
</reference>
<organism evidence="11 12">
    <name type="scientific">Aspergillus versicolor CBS 583.65</name>
    <dbReference type="NCBI Taxonomy" id="1036611"/>
    <lineage>
        <taxon>Eukaryota</taxon>
        <taxon>Fungi</taxon>
        <taxon>Dikarya</taxon>
        <taxon>Ascomycota</taxon>
        <taxon>Pezizomycotina</taxon>
        <taxon>Eurotiomycetes</taxon>
        <taxon>Eurotiomycetidae</taxon>
        <taxon>Eurotiales</taxon>
        <taxon>Aspergillaceae</taxon>
        <taxon>Aspergillus</taxon>
        <taxon>Aspergillus subgen. Nidulantes</taxon>
    </lineage>
</organism>
<dbReference type="EMBL" id="KV878125">
    <property type="protein sequence ID" value="OJI96386.1"/>
    <property type="molecule type" value="Genomic_DNA"/>
</dbReference>
<dbReference type="InterPro" id="IPR003864">
    <property type="entry name" value="CSC1/OSCA1-like_7TM"/>
</dbReference>
<evidence type="ECO:0000256" key="4">
    <source>
        <dbReference type="ARBA" id="ARBA00022692"/>
    </source>
</evidence>
<comment type="subcellular location">
    <subcellularLocation>
        <location evidence="1">Membrane</location>
        <topology evidence="1">Multi-pass membrane protein</topology>
    </subcellularLocation>
</comment>
<evidence type="ECO:0000313" key="12">
    <source>
        <dbReference type="Proteomes" id="UP000184073"/>
    </source>
</evidence>
<proteinExistence type="inferred from homology"/>
<dbReference type="VEuPathDB" id="FungiDB:ASPVEDRAFT_35777"/>